<name>A0A9D4ILD1_DREPO</name>
<accession>A0A9D4ILD1</accession>
<dbReference type="EMBL" id="JAIWYP010000008">
    <property type="protein sequence ID" value="KAH3779976.1"/>
    <property type="molecule type" value="Genomic_DNA"/>
</dbReference>
<dbReference type="Proteomes" id="UP000828390">
    <property type="component" value="Unassembled WGS sequence"/>
</dbReference>
<organism evidence="1 2">
    <name type="scientific">Dreissena polymorpha</name>
    <name type="common">Zebra mussel</name>
    <name type="synonym">Mytilus polymorpha</name>
    <dbReference type="NCBI Taxonomy" id="45954"/>
    <lineage>
        <taxon>Eukaryota</taxon>
        <taxon>Metazoa</taxon>
        <taxon>Spiralia</taxon>
        <taxon>Lophotrochozoa</taxon>
        <taxon>Mollusca</taxon>
        <taxon>Bivalvia</taxon>
        <taxon>Autobranchia</taxon>
        <taxon>Heteroconchia</taxon>
        <taxon>Euheterodonta</taxon>
        <taxon>Imparidentia</taxon>
        <taxon>Neoheterodontei</taxon>
        <taxon>Myida</taxon>
        <taxon>Dreissenoidea</taxon>
        <taxon>Dreissenidae</taxon>
        <taxon>Dreissena</taxon>
    </lineage>
</organism>
<reference evidence="1" key="2">
    <citation type="submission" date="2020-11" db="EMBL/GenBank/DDBJ databases">
        <authorList>
            <person name="McCartney M.A."/>
            <person name="Auch B."/>
            <person name="Kono T."/>
            <person name="Mallez S."/>
            <person name="Becker A."/>
            <person name="Gohl D.M."/>
            <person name="Silverstein K.A.T."/>
            <person name="Koren S."/>
            <person name="Bechman K.B."/>
            <person name="Herman A."/>
            <person name="Abrahante J.E."/>
            <person name="Garbe J."/>
        </authorList>
    </citation>
    <scope>NUCLEOTIDE SEQUENCE</scope>
    <source>
        <strain evidence="1">Duluth1</strain>
        <tissue evidence="1">Whole animal</tissue>
    </source>
</reference>
<gene>
    <name evidence="1" type="ORF">DPMN_157785</name>
</gene>
<proteinExistence type="predicted"/>
<reference evidence="1" key="1">
    <citation type="journal article" date="2019" name="bioRxiv">
        <title>The Genome of the Zebra Mussel, Dreissena polymorpha: A Resource for Invasive Species Research.</title>
        <authorList>
            <person name="McCartney M.A."/>
            <person name="Auch B."/>
            <person name="Kono T."/>
            <person name="Mallez S."/>
            <person name="Zhang Y."/>
            <person name="Obille A."/>
            <person name="Becker A."/>
            <person name="Abrahante J.E."/>
            <person name="Garbe J."/>
            <person name="Badalamenti J.P."/>
            <person name="Herman A."/>
            <person name="Mangelson H."/>
            <person name="Liachko I."/>
            <person name="Sullivan S."/>
            <person name="Sone E.D."/>
            <person name="Koren S."/>
            <person name="Silverstein K.A.T."/>
            <person name="Beckman K.B."/>
            <person name="Gohl D.M."/>
        </authorList>
    </citation>
    <scope>NUCLEOTIDE SEQUENCE</scope>
    <source>
        <strain evidence="1">Duluth1</strain>
        <tissue evidence="1">Whole animal</tissue>
    </source>
</reference>
<evidence type="ECO:0000313" key="2">
    <source>
        <dbReference type="Proteomes" id="UP000828390"/>
    </source>
</evidence>
<protein>
    <submittedName>
        <fullName evidence="1">Uncharacterized protein</fullName>
    </submittedName>
</protein>
<keyword evidence="2" id="KW-1185">Reference proteome</keyword>
<evidence type="ECO:0000313" key="1">
    <source>
        <dbReference type="EMBL" id="KAH3779976.1"/>
    </source>
</evidence>
<comment type="caution">
    <text evidence="1">The sequence shown here is derived from an EMBL/GenBank/DDBJ whole genome shotgun (WGS) entry which is preliminary data.</text>
</comment>
<sequence length="77" mass="8865">MDTDWKEKVIVAAIDFGTACTGCAISYKADYLKKKENMITPYWHSGGSLRFGAYLFTMNTNKRGHENEYIQFECLEI</sequence>
<dbReference type="AlphaFoldDB" id="A0A9D4ILD1"/>